<dbReference type="GO" id="GO:0022625">
    <property type="term" value="C:cytosolic large ribosomal subunit"/>
    <property type="evidence" value="ECO:0007669"/>
    <property type="project" value="TreeGrafter"/>
</dbReference>
<dbReference type="InterPro" id="IPR036796">
    <property type="entry name" value="Ribosomal_uL11_N_sf"/>
</dbReference>
<evidence type="ECO:0000259" key="8">
    <source>
        <dbReference type="Pfam" id="PF03946"/>
    </source>
</evidence>
<dbReference type="Gene3D" id="1.10.10.250">
    <property type="entry name" value="Ribosomal protein L11, C-terminal domain"/>
    <property type="match status" value="1"/>
</dbReference>
<dbReference type="GO" id="GO:0006412">
    <property type="term" value="P:translation"/>
    <property type="evidence" value="ECO:0007669"/>
    <property type="project" value="UniProtKB-UniRule"/>
</dbReference>
<gene>
    <name evidence="5" type="primary">rplK</name>
    <name evidence="9" type="ORF">GP480_02760</name>
</gene>
<name>A0A6P1GAP8_9RICK</name>
<keyword evidence="5" id="KW-0699">rRNA-binding</keyword>
<comment type="PTM">
    <text evidence="5">One or more lysine residues are methylated.</text>
</comment>
<feature type="domain" description="Large ribosomal subunit protein uL11 N-terminal" evidence="8">
    <location>
        <begin position="8"/>
        <end position="64"/>
    </location>
</feature>
<dbReference type="PANTHER" id="PTHR11661:SF1">
    <property type="entry name" value="LARGE RIBOSOMAL SUBUNIT PROTEIN UL11M"/>
    <property type="match status" value="1"/>
</dbReference>
<dbReference type="CDD" id="cd00349">
    <property type="entry name" value="Ribosomal_L11"/>
    <property type="match status" value="1"/>
</dbReference>
<evidence type="ECO:0000313" key="10">
    <source>
        <dbReference type="Proteomes" id="UP000464912"/>
    </source>
</evidence>
<accession>A0A6P1GAP8</accession>
<dbReference type="SUPFAM" id="SSF54747">
    <property type="entry name" value="Ribosomal L11/L12e N-terminal domain"/>
    <property type="match status" value="1"/>
</dbReference>
<reference evidence="9 10" key="2">
    <citation type="journal article" date="2020" name="MBio">
        <title>Isolation and Molecular Analysis of a Novel Neorickettsia Species That Causes Potomac Horse Fever.</title>
        <authorList>
            <person name="Teymournejad O."/>
            <person name="Lin M."/>
            <person name="Bekebrede H."/>
            <person name="Kamr A."/>
            <person name="Toribio R.E."/>
            <person name="Arroyo L.G."/>
            <person name="Baird J.D."/>
            <person name="Rikihisa Y."/>
        </authorList>
    </citation>
    <scope>NUCLEOTIDE SEQUENCE [LARGE SCALE GENOMIC DNA]</scope>
    <source>
        <strain evidence="9 10">Fin17</strain>
    </source>
</reference>
<keyword evidence="2 5" id="KW-0488">Methylation</keyword>
<dbReference type="AlphaFoldDB" id="A0A6P1GAP8"/>
<reference evidence="9 10" key="1">
    <citation type="journal article" date="2020" name="MBio">
        <title>Erratum for Teymournejad et al., 'Isolation and Molecular Analysis of a Novel Neorickettsia Species That Causes Potomac Horse Fever'.</title>
        <authorList>
            <person name="Teymournejad O."/>
            <person name="Lin M."/>
            <person name="Bekebrede H."/>
            <person name="Kamr A."/>
            <person name="Toribio R.E."/>
            <person name="Arroyo L.G."/>
            <person name="Baird J.D."/>
            <person name="Rikihisa Y."/>
        </authorList>
    </citation>
    <scope>NUCLEOTIDE SEQUENCE [LARGE SCALE GENOMIC DNA]</scope>
    <source>
        <strain evidence="9 10">Fin17</strain>
    </source>
</reference>
<dbReference type="Gene3D" id="3.30.1550.10">
    <property type="entry name" value="Ribosomal protein L11/L12, N-terminal domain"/>
    <property type="match status" value="1"/>
</dbReference>
<comment type="subunit">
    <text evidence="5">Part of the ribosomal stalk of the 50S ribosomal subunit. Interacts with L10 and the large rRNA to form the base of the stalk. L10 forms an elongated spine to which L12 dimers bind in a sequential fashion forming a multimeric L10(L12)X complex.</text>
</comment>
<keyword evidence="5" id="KW-0694">RNA-binding</keyword>
<dbReference type="Proteomes" id="UP000464912">
    <property type="component" value="Chromosome"/>
</dbReference>
<evidence type="ECO:0000256" key="3">
    <source>
        <dbReference type="ARBA" id="ARBA00022980"/>
    </source>
</evidence>
<evidence type="ECO:0000259" key="7">
    <source>
        <dbReference type="Pfam" id="PF00298"/>
    </source>
</evidence>
<dbReference type="HAMAP" id="MF_00736">
    <property type="entry name" value="Ribosomal_uL11"/>
    <property type="match status" value="1"/>
</dbReference>
<dbReference type="InterPro" id="IPR000911">
    <property type="entry name" value="Ribosomal_uL11"/>
</dbReference>
<dbReference type="EMBL" id="CP047224">
    <property type="protein sequence ID" value="QHD65352.1"/>
    <property type="molecule type" value="Genomic_DNA"/>
</dbReference>
<dbReference type="RefSeq" id="WP_160095669.1">
    <property type="nucleotide sequence ID" value="NZ_CP047224.1"/>
</dbReference>
<dbReference type="SMART" id="SM00649">
    <property type="entry name" value="RL11"/>
    <property type="match status" value="1"/>
</dbReference>
<sequence length="140" mass="14780">MKKVVARLKLRVPAGKASPTPAIASSLGPKGVNLMKFCQACNELTASLAGNVRVRVLVYQDKTFDVVVKGKNSTDVIKSFLQFSKGSAAPGKSFIASVGQSKISEIAKELIGYMNTRDFDAAVRMVAGKVASMGIKVTGD</sequence>
<dbReference type="GO" id="GO:0070180">
    <property type="term" value="F:large ribosomal subunit rRNA binding"/>
    <property type="evidence" value="ECO:0007669"/>
    <property type="project" value="UniProtKB-UniRule"/>
</dbReference>
<feature type="domain" description="Large ribosomal subunit protein uL11 C-terminal" evidence="7">
    <location>
        <begin position="74"/>
        <end position="137"/>
    </location>
</feature>
<keyword evidence="10" id="KW-1185">Reference proteome</keyword>
<proteinExistence type="inferred from homology"/>
<dbReference type="PANTHER" id="PTHR11661">
    <property type="entry name" value="60S RIBOSOMAL PROTEIN L12"/>
    <property type="match status" value="1"/>
</dbReference>
<dbReference type="InterPro" id="IPR020783">
    <property type="entry name" value="Ribosomal_uL11_C"/>
</dbReference>
<evidence type="ECO:0000256" key="1">
    <source>
        <dbReference type="ARBA" id="ARBA00010537"/>
    </source>
</evidence>
<dbReference type="GO" id="GO:0003735">
    <property type="term" value="F:structural constituent of ribosome"/>
    <property type="evidence" value="ECO:0007669"/>
    <property type="project" value="InterPro"/>
</dbReference>
<evidence type="ECO:0000256" key="4">
    <source>
        <dbReference type="ARBA" id="ARBA00023274"/>
    </source>
</evidence>
<evidence type="ECO:0000256" key="2">
    <source>
        <dbReference type="ARBA" id="ARBA00022481"/>
    </source>
</evidence>
<organism evidence="9 10">
    <name type="scientific">Neorickettsia findlayensis</name>
    <dbReference type="NCBI Taxonomy" id="2686014"/>
    <lineage>
        <taxon>Bacteria</taxon>
        <taxon>Pseudomonadati</taxon>
        <taxon>Pseudomonadota</taxon>
        <taxon>Alphaproteobacteria</taxon>
        <taxon>Rickettsiales</taxon>
        <taxon>Anaplasmataceae</taxon>
        <taxon>Neorickettsia</taxon>
    </lineage>
</organism>
<dbReference type="InterPro" id="IPR020784">
    <property type="entry name" value="Ribosomal_uL11_N"/>
</dbReference>
<protein>
    <recommendedName>
        <fullName evidence="5">Large ribosomal subunit protein uL11</fullName>
    </recommendedName>
</protein>
<dbReference type="SUPFAM" id="SSF46906">
    <property type="entry name" value="Ribosomal protein L11, C-terminal domain"/>
    <property type="match status" value="1"/>
</dbReference>
<comment type="function">
    <text evidence="5">Forms part of the ribosomal stalk which helps the ribosome interact with GTP-bound translation factors.</text>
</comment>
<keyword evidence="4 5" id="KW-0687">Ribonucleoprotein</keyword>
<dbReference type="Pfam" id="PF00298">
    <property type="entry name" value="Ribosomal_L11"/>
    <property type="match status" value="1"/>
</dbReference>
<dbReference type="InterPro" id="IPR036769">
    <property type="entry name" value="Ribosomal_uL11_C_sf"/>
</dbReference>
<evidence type="ECO:0000256" key="6">
    <source>
        <dbReference type="RuleBase" id="RU003978"/>
    </source>
</evidence>
<dbReference type="KEGG" id="nef:GP480_02760"/>
<keyword evidence="3 5" id="KW-0689">Ribosomal protein</keyword>
<evidence type="ECO:0000313" key="9">
    <source>
        <dbReference type="EMBL" id="QHD65352.1"/>
    </source>
</evidence>
<evidence type="ECO:0000256" key="5">
    <source>
        <dbReference type="HAMAP-Rule" id="MF_00736"/>
    </source>
</evidence>
<dbReference type="Pfam" id="PF03946">
    <property type="entry name" value="Ribosomal_L11_N"/>
    <property type="match status" value="1"/>
</dbReference>
<comment type="similarity">
    <text evidence="1 5 6">Belongs to the universal ribosomal protein uL11 family.</text>
</comment>